<evidence type="ECO:0000256" key="18">
    <source>
        <dbReference type="ARBA" id="ARBA00047493"/>
    </source>
</evidence>
<dbReference type="PANTHER" id="PTHR11136">
    <property type="entry name" value="FOLYLPOLYGLUTAMATE SYNTHASE-RELATED"/>
    <property type="match status" value="1"/>
</dbReference>
<evidence type="ECO:0000256" key="20">
    <source>
        <dbReference type="ARBA" id="ARBA00049035"/>
    </source>
</evidence>
<name>A0A8G2CNI2_ACIRU</name>
<evidence type="ECO:0000259" key="24">
    <source>
        <dbReference type="Pfam" id="PF08245"/>
    </source>
</evidence>
<dbReference type="GO" id="GO:0008841">
    <property type="term" value="F:dihydrofolate synthase activity"/>
    <property type="evidence" value="ECO:0007669"/>
    <property type="project" value="UniProtKB-EC"/>
</dbReference>
<evidence type="ECO:0000313" key="26">
    <source>
        <dbReference type="Proteomes" id="UP000186308"/>
    </source>
</evidence>
<dbReference type="SUPFAM" id="SSF53244">
    <property type="entry name" value="MurD-like peptide ligases, peptide-binding domain"/>
    <property type="match status" value="1"/>
</dbReference>
<dbReference type="InterPro" id="IPR013221">
    <property type="entry name" value="Mur_ligase_cen"/>
</dbReference>
<dbReference type="PIRSF" id="PIRSF001563">
    <property type="entry name" value="Folylpolyglu_synth"/>
    <property type="match status" value="1"/>
</dbReference>
<comment type="pathway">
    <text evidence="4">Cofactor biosynthesis; tetrahydrofolylpolyglutamate biosynthesis.</text>
</comment>
<evidence type="ECO:0000256" key="2">
    <source>
        <dbReference type="ARBA" id="ARBA00002714"/>
    </source>
</evidence>
<dbReference type="EC" id="6.3.2.17" evidence="7"/>
<dbReference type="Pfam" id="PF02875">
    <property type="entry name" value="Mur_ligase_C"/>
    <property type="match status" value="1"/>
</dbReference>
<comment type="similarity">
    <text evidence="5 22">Belongs to the folylpolyglutamate synthase family.</text>
</comment>
<comment type="caution">
    <text evidence="25">The sequence shown here is derived from an EMBL/GenBank/DDBJ whole genome shotgun (WGS) entry which is preliminary data.</text>
</comment>
<dbReference type="InterPro" id="IPR001645">
    <property type="entry name" value="Folylpolyglutamate_synth"/>
</dbReference>
<dbReference type="GO" id="GO:0046654">
    <property type="term" value="P:tetrahydrofolate biosynthetic process"/>
    <property type="evidence" value="ECO:0007669"/>
    <property type="project" value="UniProtKB-UniPathway"/>
</dbReference>
<keyword evidence="9 22" id="KW-0436">Ligase</keyword>
<evidence type="ECO:0000256" key="10">
    <source>
        <dbReference type="ARBA" id="ARBA00022723"/>
    </source>
</evidence>
<evidence type="ECO:0000256" key="11">
    <source>
        <dbReference type="ARBA" id="ARBA00022741"/>
    </source>
</evidence>
<dbReference type="InterPro" id="IPR018109">
    <property type="entry name" value="Folylpolyglutamate_synth_CS"/>
</dbReference>
<protein>
    <recommendedName>
        <fullName evidence="8">Dihydrofolate synthase/folylpolyglutamate synthase</fullName>
        <ecNumber evidence="6">6.3.2.12</ecNumber>
        <ecNumber evidence="7">6.3.2.17</ecNumber>
    </recommendedName>
    <alternativeName>
        <fullName evidence="17">Folylpoly-gamma-glutamate synthetase-dihydrofolate synthetase</fullName>
    </alternativeName>
    <alternativeName>
        <fullName evidence="15">Folylpolyglutamate synthetase</fullName>
    </alternativeName>
    <alternativeName>
        <fullName evidence="16">Tetrahydrofolylpolyglutamate synthase</fullName>
    </alternativeName>
</protein>
<dbReference type="SUPFAM" id="SSF53623">
    <property type="entry name" value="MurD-like peptide ligases, catalytic domain"/>
    <property type="match status" value="1"/>
</dbReference>
<evidence type="ECO:0000256" key="21">
    <source>
        <dbReference type="ARBA" id="ARBA00049161"/>
    </source>
</evidence>
<comment type="catalytic activity">
    <reaction evidence="21">
        <text>7,8-dihydropteroate + L-glutamate + ATP = 7,8-dihydrofolate + ADP + phosphate + H(+)</text>
        <dbReference type="Rhea" id="RHEA:23584"/>
        <dbReference type="ChEBI" id="CHEBI:15378"/>
        <dbReference type="ChEBI" id="CHEBI:17839"/>
        <dbReference type="ChEBI" id="CHEBI:29985"/>
        <dbReference type="ChEBI" id="CHEBI:30616"/>
        <dbReference type="ChEBI" id="CHEBI:43474"/>
        <dbReference type="ChEBI" id="CHEBI:57451"/>
        <dbReference type="ChEBI" id="CHEBI:456216"/>
        <dbReference type="EC" id="6.3.2.12"/>
    </reaction>
</comment>
<keyword evidence="12 22" id="KW-0067">ATP-binding</keyword>
<dbReference type="Gene3D" id="3.90.190.20">
    <property type="entry name" value="Mur ligase, C-terminal domain"/>
    <property type="match status" value="1"/>
</dbReference>
<dbReference type="GO" id="GO:0004326">
    <property type="term" value="F:tetrahydrofolylpolyglutamate synthase activity"/>
    <property type="evidence" value="ECO:0007669"/>
    <property type="project" value="UniProtKB-EC"/>
</dbReference>
<accession>A0A8G2CNI2</accession>
<comment type="catalytic activity">
    <reaction evidence="20">
        <text>(6R)-5,10-methylenetetrahydrofolyl-(gamma-L-Glu)(n) + L-glutamate + ATP = (6R)-5,10-methylenetetrahydrofolyl-(gamma-L-Glu)(n+1) + ADP + phosphate + H(+)</text>
        <dbReference type="Rhea" id="RHEA:51912"/>
        <dbReference type="Rhea" id="RHEA-COMP:13257"/>
        <dbReference type="Rhea" id="RHEA-COMP:13258"/>
        <dbReference type="ChEBI" id="CHEBI:15378"/>
        <dbReference type="ChEBI" id="CHEBI:29985"/>
        <dbReference type="ChEBI" id="CHEBI:30616"/>
        <dbReference type="ChEBI" id="CHEBI:43474"/>
        <dbReference type="ChEBI" id="CHEBI:136572"/>
        <dbReference type="ChEBI" id="CHEBI:456216"/>
        <dbReference type="EC" id="6.3.2.17"/>
    </reaction>
</comment>
<comment type="catalytic activity">
    <reaction evidence="19">
        <text>10-formyltetrahydrofolyl-(gamma-L-Glu)(n) + L-glutamate + ATP = 10-formyltetrahydrofolyl-(gamma-L-Glu)(n+1) + ADP + phosphate + H(+)</text>
        <dbReference type="Rhea" id="RHEA:51904"/>
        <dbReference type="Rhea" id="RHEA-COMP:13088"/>
        <dbReference type="Rhea" id="RHEA-COMP:14300"/>
        <dbReference type="ChEBI" id="CHEBI:15378"/>
        <dbReference type="ChEBI" id="CHEBI:29985"/>
        <dbReference type="ChEBI" id="CHEBI:30616"/>
        <dbReference type="ChEBI" id="CHEBI:43474"/>
        <dbReference type="ChEBI" id="CHEBI:134413"/>
        <dbReference type="ChEBI" id="CHEBI:456216"/>
        <dbReference type="EC" id="6.3.2.17"/>
    </reaction>
</comment>
<proteinExistence type="inferred from homology"/>
<dbReference type="RefSeq" id="WP_029313633.1">
    <property type="nucleotide sequence ID" value="NZ_FTNE01000033.1"/>
</dbReference>
<evidence type="ECO:0000256" key="7">
    <source>
        <dbReference type="ARBA" id="ARBA00013025"/>
    </source>
</evidence>
<dbReference type="EMBL" id="FTNE01000033">
    <property type="protein sequence ID" value="SIR44549.1"/>
    <property type="molecule type" value="Genomic_DNA"/>
</dbReference>
<evidence type="ECO:0000256" key="12">
    <source>
        <dbReference type="ARBA" id="ARBA00022840"/>
    </source>
</evidence>
<evidence type="ECO:0000256" key="13">
    <source>
        <dbReference type="ARBA" id="ARBA00022842"/>
    </source>
</evidence>
<dbReference type="Gene3D" id="3.40.1190.10">
    <property type="entry name" value="Mur-like, catalytic domain"/>
    <property type="match status" value="1"/>
</dbReference>
<keyword evidence="26" id="KW-1185">Reference proteome</keyword>
<feature type="domain" description="Mur ligase central" evidence="24">
    <location>
        <begin position="50"/>
        <end position="266"/>
    </location>
</feature>
<gene>
    <name evidence="25" type="ORF">SAMN05421828_13322</name>
</gene>
<dbReference type="EC" id="6.3.2.12" evidence="6"/>
<dbReference type="AlphaFoldDB" id="A0A8G2CNI2"/>
<dbReference type="InterPro" id="IPR036615">
    <property type="entry name" value="Mur_ligase_C_dom_sf"/>
</dbReference>
<comment type="catalytic activity">
    <reaction evidence="18">
        <text>(6S)-5,6,7,8-tetrahydrofolyl-(gamma-L-Glu)(n) + L-glutamate + ATP = (6S)-5,6,7,8-tetrahydrofolyl-(gamma-L-Glu)(n+1) + ADP + phosphate + H(+)</text>
        <dbReference type="Rhea" id="RHEA:10580"/>
        <dbReference type="Rhea" id="RHEA-COMP:14738"/>
        <dbReference type="Rhea" id="RHEA-COMP:14740"/>
        <dbReference type="ChEBI" id="CHEBI:15378"/>
        <dbReference type="ChEBI" id="CHEBI:29985"/>
        <dbReference type="ChEBI" id="CHEBI:30616"/>
        <dbReference type="ChEBI" id="CHEBI:43474"/>
        <dbReference type="ChEBI" id="CHEBI:141005"/>
        <dbReference type="ChEBI" id="CHEBI:456216"/>
        <dbReference type="EC" id="6.3.2.17"/>
    </reaction>
</comment>
<evidence type="ECO:0000256" key="4">
    <source>
        <dbReference type="ARBA" id="ARBA00005150"/>
    </source>
</evidence>
<dbReference type="Proteomes" id="UP000186308">
    <property type="component" value="Unassembled WGS sequence"/>
</dbReference>
<dbReference type="NCBIfam" id="TIGR01499">
    <property type="entry name" value="folC"/>
    <property type="match status" value="1"/>
</dbReference>
<evidence type="ECO:0000256" key="6">
    <source>
        <dbReference type="ARBA" id="ARBA00013023"/>
    </source>
</evidence>
<evidence type="ECO:0000256" key="8">
    <source>
        <dbReference type="ARBA" id="ARBA00019357"/>
    </source>
</evidence>
<dbReference type="Pfam" id="PF08245">
    <property type="entry name" value="Mur_ligase_M"/>
    <property type="match status" value="1"/>
</dbReference>
<dbReference type="InterPro" id="IPR004101">
    <property type="entry name" value="Mur_ligase_C"/>
</dbReference>
<sequence length="430" mass="45049">MSATTSRIDQRLERLHTLYPKLIDLRLERLERLLAALGHPERRLPPTIHVAGTNGKGSTCAFIRAIAEAAGLRAHVYISPHLVRFNERIRLAGTLVSDDALDAALAEVERVNAAAPITVFEAITAAAFILFAATPADLAIIEVGLGGKFDATNVIPPPRAAAITAISLDHREFLGDTDTVIAHEKSGIIKPGTHAITGRQQPDVFAVIQATAQSLGVPLAARGRDWTIEPTQDGLLYTDQHGSLALPEPALHGAHQRDNAGIAIAALRHSGIAIPDAAYAQGMRSVEWPARMQRLSTPLLDALPPGSTLWLDGAHNPGGAAAIAEALADFPGPTHLIIGMKQAKDCAEFLRIVAPHAASIQAIAEPGQHLALPVEQIIAASGGIATPGPTIDAALRRLAADGAAKRVLICGSLYLAGVILGRQAVVAGEG</sequence>
<evidence type="ECO:0000256" key="9">
    <source>
        <dbReference type="ARBA" id="ARBA00022598"/>
    </source>
</evidence>
<reference evidence="25 26" key="1">
    <citation type="submission" date="2017-01" db="EMBL/GenBank/DDBJ databases">
        <authorList>
            <person name="Varghese N."/>
            <person name="Submissions S."/>
        </authorList>
    </citation>
    <scope>NUCLEOTIDE SEQUENCE [LARGE SCALE GENOMIC DNA]</scope>
    <source>
        <strain evidence="25 26">ATCC 35905</strain>
    </source>
</reference>
<dbReference type="GO" id="GO:0005737">
    <property type="term" value="C:cytoplasm"/>
    <property type="evidence" value="ECO:0007669"/>
    <property type="project" value="TreeGrafter"/>
</dbReference>
<dbReference type="GO" id="GO:0046656">
    <property type="term" value="P:folic acid biosynthetic process"/>
    <property type="evidence" value="ECO:0007669"/>
    <property type="project" value="UniProtKB-KW"/>
</dbReference>
<comment type="function">
    <text evidence="2">Functions in two distinct reactions of the de novo folate biosynthetic pathway. Catalyzes the addition of a glutamate residue to dihydropteroate (7,8-dihydropteroate or H2Pte) to form dihydrofolate (7,8-dihydrofolate monoglutamate or H2Pte-Glu). Also catalyzes successive additions of L-glutamate to tetrahydrofolate or 10-formyltetrahydrofolate or 5,10-methylenetetrahydrofolate, leading to folylpolyglutamate derivatives.</text>
</comment>
<dbReference type="GO" id="GO:0005524">
    <property type="term" value="F:ATP binding"/>
    <property type="evidence" value="ECO:0007669"/>
    <property type="project" value="UniProtKB-KW"/>
</dbReference>
<dbReference type="PANTHER" id="PTHR11136:SF0">
    <property type="entry name" value="DIHYDROFOLATE SYNTHETASE-RELATED"/>
    <property type="match status" value="1"/>
</dbReference>
<keyword evidence="14" id="KW-0289">Folate biosynthesis</keyword>
<evidence type="ECO:0000256" key="15">
    <source>
        <dbReference type="ARBA" id="ARBA00030048"/>
    </source>
</evidence>
<evidence type="ECO:0000256" key="22">
    <source>
        <dbReference type="PIRNR" id="PIRNR001563"/>
    </source>
</evidence>
<comment type="cofactor">
    <cofactor evidence="1">
        <name>Mg(2+)</name>
        <dbReference type="ChEBI" id="CHEBI:18420"/>
    </cofactor>
</comment>
<evidence type="ECO:0000256" key="5">
    <source>
        <dbReference type="ARBA" id="ARBA00008276"/>
    </source>
</evidence>
<keyword evidence="10" id="KW-0479">Metal-binding</keyword>
<dbReference type="PROSITE" id="PS01012">
    <property type="entry name" value="FOLYLPOLYGLU_SYNT_2"/>
    <property type="match status" value="1"/>
</dbReference>
<evidence type="ECO:0000256" key="16">
    <source>
        <dbReference type="ARBA" id="ARBA00030592"/>
    </source>
</evidence>
<dbReference type="UniPathway" id="UPA00077">
    <property type="reaction ID" value="UER00157"/>
</dbReference>
<keyword evidence="11 22" id="KW-0547">Nucleotide-binding</keyword>
<evidence type="ECO:0000256" key="17">
    <source>
        <dbReference type="ARBA" id="ARBA00032510"/>
    </source>
</evidence>
<evidence type="ECO:0000256" key="19">
    <source>
        <dbReference type="ARBA" id="ARBA00047808"/>
    </source>
</evidence>
<organism evidence="25 26">
    <name type="scientific">Acidiphilium rubrum</name>
    <dbReference type="NCBI Taxonomy" id="526"/>
    <lineage>
        <taxon>Bacteria</taxon>
        <taxon>Pseudomonadati</taxon>
        <taxon>Pseudomonadota</taxon>
        <taxon>Alphaproteobacteria</taxon>
        <taxon>Acetobacterales</taxon>
        <taxon>Acidocellaceae</taxon>
        <taxon>Acidiphilium</taxon>
    </lineage>
</organism>
<evidence type="ECO:0000256" key="3">
    <source>
        <dbReference type="ARBA" id="ARBA00004799"/>
    </source>
</evidence>
<dbReference type="InterPro" id="IPR036565">
    <property type="entry name" value="Mur-like_cat_sf"/>
</dbReference>
<evidence type="ECO:0000256" key="1">
    <source>
        <dbReference type="ARBA" id="ARBA00001946"/>
    </source>
</evidence>
<feature type="domain" description="Mur ligase C-terminal" evidence="23">
    <location>
        <begin position="306"/>
        <end position="412"/>
    </location>
</feature>
<evidence type="ECO:0000259" key="23">
    <source>
        <dbReference type="Pfam" id="PF02875"/>
    </source>
</evidence>
<keyword evidence="13" id="KW-0460">Magnesium</keyword>
<dbReference type="GO" id="GO:0046872">
    <property type="term" value="F:metal ion binding"/>
    <property type="evidence" value="ECO:0007669"/>
    <property type="project" value="UniProtKB-KW"/>
</dbReference>
<comment type="pathway">
    <text evidence="3">Cofactor biosynthesis; tetrahydrofolate biosynthesis; 7,8-dihydrofolate from 2-amino-4-hydroxy-6-hydroxymethyl-7,8-dihydropteridine diphosphate and 4-aminobenzoate: step 2/2.</text>
</comment>
<evidence type="ECO:0000313" key="25">
    <source>
        <dbReference type="EMBL" id="SIR44549.1"/>
    </source>
</evidence>
<dbReference type="FunFam" id="3.40.1190.10:FF:000011">
    <property type="entry name" value="Folylpolyglutamate synthase/dihydrofolate synthase"/>
    <property type="match status" value="1"/>
</dbReference>
<evidence type="ECO:0000256" key="14">
    <source>
        <dbReference type="ARBA" id="ARBA00022909"/>
    </source>
</evidence>
<dbReference type="OrthoDB" id="9809356at2"/>